<evidence type="ECO:0000256" key="5">
    <source>
        <dbReference type="ARBA" id="ARBA00023306"/>
    </source>
</evidence>
<keyword evidence="4" id="KW-0833">Ubl conjugation pathway</keyword>
<proteinExistence type="inferred from homology"/>
<dbReference type="InterPro" id="IPR016158">
    <property type="entry name" value="Cullin_homology"/>
</dbReference>
<evidence type="ECO:0000256" key="3">
    <source>
        <dbReference type="ARBA" id="ARBA00022776"/>
    </source>
</evidence>
<comment type="similarity">
    <text evidence="6">Belongs to the cullin family.</text>
</comment>
<protein>
    <recommendedName>
        <fullName evidence="1">Anaphase-promoting complex subunit 2</fullName>
    </recommendedName>
</protein>
<dbReference type="SUPFAM" id="SSF46785">
    <property type="entry name" value="Winged helix' DNA-binding domain"/>
    <property type="match status" value="1"/>
</dbReference>
<feature type="region of interest" description="Disordered" evidence="7">
    <location>
        <begin position="766"/>
        <end position="796"/>
    </location>
</feature>
<evidence type="ECO:0000256" key="1">
    <source>
        <dbReference type="ARBA" id="ARBA00016068"/>
    </source>
</evidence>
<dbReference type="GO" id="GO:0051301">
    <property type="term" value="P:cell division"/>
    <property type="evidence" value="ECO:0007669"/>
    <property type="project" value="UniProtKB-KW"/>
</dbReference>
<dbReference type="PANTHER" id="PTHR45957:SF1">
    <property type="entry name" value="ANAPHASE-PROMOTING COMPLEX SUBUNIT 2"/>
    <property type="match status" value="1"/>
</dbReference>
<comment type="caution">
    <text evidence="9">The sequence shown here is derived from an EMBL/GenBank/DDBJ whole genome shotgun (WGS) entry which is preliminary data.</text>
</comment>
<dbReference type="PROSITE" id="PS50069">
    <property type="entry name" value="CULLIN_2"/>
    <property type="match status" value="1"/>
</dbReference>
<evidence type="ECO:0000313" key="9">
    <source>
        <dbReference type="EMBL" id="RBR22233.1"/>
    </source>
</evidence>
<dbReference type="OrthoDB" id="5581181at2759"/>
<sequence length="866" mass="97216">MALTASRYRARKQKVFRSVFQTDVSSPTPRSTPIAASTDQGAAFGGPHASSSKHAPPPPPPLFHETLHHADDQVRWDRAWHVVTSKIQLPTSVAVEDSFGTLPSESQEVDLDVRDSIALLLYPSRSLPGATQTEDILLWHTHQVRQHFVHHVMPLLAACTSQGDQTQVLLSSISTLEAAHRQYLWGLTLIVQGYDDEASSNAAFSKFRRDLHAIIGNSLNQGLTDALTSVLRRLIRLNLGIGKRYDGSASFSESQGDSLAARQELLGLLESLKNVGLVGEKFQVLFAEIMDASMKDFIKISYSGVWKVPEQSETQSTSVSSGCLGHLSEWVENQYGRLAVEFLSRLETHIAWGDVECWKDIAIGRLATLRIHELFDISLNWPESRGGLEDLRLAVTTPQRRLQLTDTFSMALQKRLLHPGRSTSDILQTYISMIRTFHALDHSKVLLDRVVHALQLYLCQRDDAIRIVVGGLLSNPSEADTEEGKANLAELAVLLNAASQQQRRQVEDEDLDWNDMTWVPDPVDAGVNYKRPRNEDVIGTLISALGSQDIFIKEFQLIIAERLLSNQATFQQETKVLSLLKKRFGESALQNCDVMMKDIQDSKRVDAVLCKTIRQTYNDPGAIAHHSKILSRLFWPSLPKDPFTVPAPVAEMHSRYEQGFERLKTSRKLNWLDQLGSATVKLDFEDRSVELECKTYEAAVIYAFQDENNEGESGPTQRTFNGIWQELMIDEDLLELAIKFWISKRVIRDVGNQTYMVLEQLDNADEAGEAGAPDDGQDDVGGQPSPRKPKIDSKEQERRTVYWQFIVGMLTNSAPTMPLGQMLMMMKMLIPDGCSWTNEELQEFLAEKVAENKLELAGGKYRLPKK</sequence>
<dbReference type="Pfam" id="PF08672">
    <property type="entry name" value="ANAPC2"/>
    <property type="match status" value="1"/>
</dbReference>
<evidence type="ECO:0000256" key="4">
    <source>
        <dbReference type="ARBA" id="ARBA00022786"/>
    </source>
</evidence>
<evidence type="ECO:0000256" key="7">
    <source>
        <dbReference type="SAM" id="MobiDB-lite"/>
    </source>
</evidence>
<dbReference type="InterPro" id="IPR059120">
    <property type="entry name" value="Cullin-like_AB"/>
</dbReference>
<dbReference type="RefSeq" id="XP_031017218.1">
    <property type="nucleotide sequence ID" value="XM_031158709.1"/>
</dbReference>
<evidence type="ECO:0000259" key="8">
    <source>
        <dbReference type="PROSITE" id="PS50069"/>
    </source>
</evidence>
<dbReference type="InterPro" id="IPR014786">
    <property type="entry name" value="ANAPC2_C"/>
</dbReference>
<dbReference type="SUPFAM" id="SSF75632">
    <property type="entry name" value="Cullin homology domain"/>
    <property type="match status" value="1"/>
</dbReference>
<dbReference type="InterPro" id="IPR036390">
    <property type="entry name" value="WH_DNA-bd_sf"/>
</dbReference>
<dbReference type="GeneID" id="41994005"/>
<dbReference type="InterPro" id="IPR057975">
    <property type="entry name" value="TPR_ANAPC2"/>
</dbReference>
<dbReference type="Gene3D" id="1.10.10.10">
    <property type="entry name" value="Winged helix-like DNA-binding domain superfamily/Winged helix DNA-binding domain"/>
    <property type="match status" value="1"/>
</dbReference>
<dbReference type="AlphaFoldDB" id="A0A366RYR7"/>
<gene>
    <name evidence="9" type="ORF">FIESC28_04562</name>
</gene>
<feature type="domain" description="Cullin family profile" evidence="8">
    <location>
        <begin position="540"/>
        <end position="742"/>
    </location>
</feature>
<evidence type="ECO:0000256" key="6">
    <source>
        <dbReference type="PROSITE-ProRule" id="PRU00330"/>
    </source>
</evidence>
<dbReference type="GO" id="GO:0005680">
    <property type="term" value="C:anaphase-promoting complex"/>
    <property type="evidence" value="ECO:0007669"/>
    <property type="project" value="TreeGrafter"/>
</dbReference>
<dbReference type="Pfam" id="PF26557">
    <property type="entry name" value="Cullin_AB"/>
    <property type="match status" value="1"/>
</dbReference>
<keyword evidence="3" id="KW-0498">Mitosis</keyword>
<dbReference type="GO" id="GO:0006511">
    <property type="term" value="P:ubiquitin-dependent protein catabolic process"/>
    <property type="evidence" value="ECO:0007669"/>
    <property type="project" value="InterPro"/>
</dbReference>
<dbReference type="Gene3D" id="3.30.230.130">
    <property type="entry name" value="Cullin, Chain C, Domain 2"/>
    <property type="match status" value="1"/>
</dbReference>
<feature type="compositionally biased region" description="Polar residues" evidence="7">
    <location>
        <begin position="21"/>
        <end position="40"/>
    </location>
</feature>
<keyword evidence="5" id="KW-0131">Cell cycle</keyword>
<dbReference type="SMART" id="SM01013">
    <property type="entry name" value="APC2"/>
    <property type="match status" value="1"/>
</dbReference>
<evidence type="ECO:0000256" key="2">
    <source>
        <dbReference type="ARBA" id="ARBA00022618"/>
    </source>
</evidence>
<dbReference type="Proteomes" id="UP000253153">
    <property type="component" value="Unassembled WGS sequence"/>
</dbReference>
<dbReference type="SMART" id="SM00182">
    <property type="entry name" value="CULLIN"/>
    <property type="match status" value="1"/>
</dbReference>
<name>A0A366RYR7_9HYPO</name>
<dbReference type="InterPro" id="IPR044554">
    <property type="entry name" value="ANAPC2"/>
</dbReference>
<keyword evidence="2" id="KW-0132">Cell division</keyword>
<accession>A0A366RYR7</accession>
<feature type="compositionally biased region" description="Low complexity" evidence="7">
    <location>
        <begin position="769"/>
        <end position="784"/>
    </location>
</feature>
<dbReference type="Gene3D" id="1.20.1310.10">
    <property type="entry name" value="Cullin Repeats"/>
    <property type="match status" value="1"/>
</dbReference>
<keyword evidence="10" id="KW-1185">Reference proteome</keyword>
<reference evidence="9 10" key="1">
    <citation type="submission" date="2018-06" db="EMBL/GenBank/DDBJ databases">
        <title>Fusarium incarnatum-equiseti species complex species 28.</title>
        <authorList>
            <person name="Gardiner D.M."/>
        </authorList>
    </citation>
    <scope>NUCLEOTIDE SEQUENCE [LARGE SCALE GENOMIC DNA]</scope>
    <source>
        <strain evidence="9 10">FIESC_28</strain>
    </source>
</reference>
<dbReference type="EMBL" id="QKXC01000092">
    <property type="protein sequence ID" value="RBR22233.1"/>
    <property type="molecule type" value="Genomic_DNA"/>
</dbReference>
<feature type="region of interest" description="Disordered" evidence="7">
    <location>
        <begin position="21"/>
        <end position="61"/>
    </location>
</feature>
<dbReference type="InterPro" id="IPR036388">
    <property type="entry name" value="WH-like_DNA-bd_sf"/>
</dbReference>
<dbReference type="InterPro" id="IPR036317">
    <property type="entry name" value="Cullin_homology_sf"/>
</dbReference>
<evidence type="ECO:0000313" key="10">
    <source>
        <dbReference type="Proteomes" id="UP000253153"/>
    </source>
</evidence>
<organism evidence="9 10">
    <name type="scientific">Fusarium coffeatum</name>
    <dbReference type="NCBI Taxonomy" id="231269"/>
    <lineage>
        <taxon>Eukaryota</taxon>
        <taxon>Fungi</taxon>
        <taxon>Dikarya</taxon>
        <taxon>Ascomycota</taxon>
        <taxon>Pezizomycotina</taxon>
        <taxon>Sordariomycetes</taxon>
        <taxon>Hypocreomycetidae</taxon>
        <taxon>Hypocreales</taxon>
        <taxon>Nectriaceae</taxon>
        <taxon>Fusarium</taxon>
        <taxon>Fusarium incarnatum-equiseti species complex</taxon>
    </lineage>
</organism>
<dbReference type="Pfam" id="PF25773">
    <property type="entry name" value="TPR_ANAPC2"/>
    <property type="match status" value="1"/>
</dbReference>
<dbReference type="FunFam" id="1.20.1310.10:FF:000033">
    <property type="entry name" value="Anaphase-promoting complex subunit ApcB"/>
    <property type="match status" value="1"/>
</dbReference>
<dbReference type="PANTHER" id="PTHR45957">
    <property type="entry name" value="ANAPHASE-PROMOTING COMPLEX SUBUNIT 2"/>
    <property type="match status" value="1"/>
</dbReference>
<dbReference type="GO" id="GO:0070979">
    <property type="term" value="P:protein K11-linked ubiquitination"/>
    <property type="evidence" value="ECO:0007669"/>
    <property type="project" value="TreeGrafter"/>
</dbReference>
<dbReference type="GO" id="GO:0031625">
    <property type="term" value="F:ubiquitin protein ligase binding"/>
    <property type="evidence" value="ECO:0007669"/>
    <property type="project" value="InterPro"/>
</dbReference>
<dbReference type="GO" id="GO:0007091">
    <property type="term" value="P:metaphase/anaphase transition of mitotic cell cycle"/>
    <property type="evidence" value="ECO:0007669"/>
    <property type="project" value="TreeGrafter"/>
</dbReference>